<dbReference type="OrthoDB" id="194358at2759"/>
<dbReference type="EMBL" id="JAANYQ010000011">
    <property type="protein sequence ID" value="KAF4121688.1"/>
    <property type="molecule type" value="Genomic_DNA"/>
</dbReference>
<accession>A0A9P4YRB8</accession>
<keyword evidence="2 3" id="KW-0040">ANK repeat</keyword>
<evidence type="ECO:0000256" key="2">
    <source>
        <dbReference type="ARBA" id="ARBA00023043"/>
    </source>
</evidence>
<dbReference type="GeneID" id="55967757"/>
<dbReference type="PANTHER" id="PTHR24173:SF74">
    <property type="entry name" value="ANKYRIN REPEAT DOMAIN-CONTAINING PROTEIN 16"/>
    <property type="match status" value="1"/>
</dbReference>
<dbReference type="AlphaFoldDB" id="A0A9P4YRB8"/>
<dbReference type="PROSITE" id="PS50088">
    <property type="entry name" value="ANK_REPEAT"/>
    <property type="match status" value="1"/>
</dbReference>
<comment type="caution">
    <text evidence="4">The sequence shown here is derived from an EMBL/GenBank/DDBJ whole genome shotgun (WGS) entry which is preliminary data.</text>
</comment>
<dbReference type="RefSeq" id="XP_035320340.1">
    <property type="nucleotide sequence ID" value="XM_035463509.1"/>
</dbReference>
<evidence type="ECO:0000313" key="5">
    <source>
        <dbReference type="Proteomes" id="UP000749293"/>
    </source>
</evidence>
<gene>
    <name evidence="4" type="ORF">GMORB2_1527</name>
</gene>
<organism evidence="4 5">
    <name type="scientific">Geosmithia morbida</name>
    <dbReference type="NCBI Taxonomy" id="1094350"/>
    <lineage>
        <taxon>Eukaryota</taxon>
        <taxon>Fungi</taxon>
        <taxon>Dikarya</taxon>
        <taxon>Ascomycota</taxon>
        <taxon>Pezizomycotina</taxon>
        <taxon>Sordariomycetes</taxon>
        <taxon>Hypocreomycetidae</taxon>
        <taxon>Hypocreales</taxon>
        <taxon>Bionectriaceae</taxon>
        <taxon>Geosmithia</taxon>
    </lineage>
</organism>
<dbReference type="SMART" id="SM00248">
    <property type="entry name" value="ANK"/>
    <property type="match status" value="3"/>
</dbReference>
<keyword evidence="5" id="KW-1185">Reference proteome</keyword>
<proteinExistence type="predicted"/>
<evidence type="ECO:0000256" key="3">
    <source>
        <dbReference type="PROSITE-ProRule" id="PRU00023"/>
    </source>
</evidence>
<dbReference type="SUPFAM" id="SSF48403">
    <property type="entry name" value="Ankyrin repeat"/>
    <property type="match status" value="1"/>
</dbReference>
<sequence>MAETGRPSLWDSSSLRKLTRLYEYTLLDLDTILTAIWHYCPNKGAKPSPESANKKLKALLDKQPRWTRPGNEEDVEVRYEQYRQSYAATAAASPDFAVSSSESPRAQEWDGCYLPLDSCTSEPQQHGREASRAFVDADPFSPSTIARTATNLSDSTDVSTGSRELFSGHSSRCIHIVKRLIKRLTIHATSDFKVPTSGSSPFTSWTSDPDAAHPLTTVLPPLPGDFLLIDFHKFQKAYCFSQPQRCHMPTCICRALTENLNLAWVGQDGPTPLAREILNGRFSSVQPDSRDVFGNTPLHLLAVRGRSEVLLHAVRHQRFADFLGAANTAGQTFLHTLHPGWFAQASNIYALLDALTALPHLPSDSRLDLSARDHFATRYSLINACRSRDALGVVPLAFPIDRVSSSQNPEYAYNDLIKVVTHASQNPHIQDDHGRNGLHCLAAAPMCPGSYLARRDRIDLLPPAARSGGSFGRAKAAAPQEEEIHKSFYLDDSSQPVLTLRMNTASSLLDAKVDVNDHDADGNTPLMAFCAELPEDGDDKVGRETIRLLVTQGGANVNARNRRGETALHVAVRCGRKLAVRELVDLGANVHCRDADGRGLLALADVKIAGAGEGPHPFLSHRSPSSPPSPATMRMPFAYAHYQACRAYLSKPRGISAAQQIAVQHPSLGQEWGMYVL</sequence>
<dbReference type="InterPro" id="IPR036770">
    <property type="entry name" value="Ankyrin_rpt-contain_sf"/>
</dbReference>
<dbReference type="PANTHER" id="PTHR24173">
    <property type="entry name" value="ANKYRIN REPEAT CONTAINING"/>
    <property type="match status" value="1"/>
</dbReference>
<dbReference type="Pfam" id="PF12796">
    <property type="entry name" value="Ank_2"/>
    <property type="match status" value="1"/>
</dbReference>
<dbReference type="Gene3D" id="1.25.40.20">
    <property type="entry name" value="Ankyrin repeat-containing domain"/>
    <property type="match status" value="2"/>
</dbReference>
<protein>
    <submittedName>
        <fullName evidence="4">Ankyrin repeat</fullName>
    </submittedName>
</protein>
<keyword evidence="1" id="KW-0677">Repeat</keyword>
<feature type="repeat" description="ANK" evidence="3">
    <location>
        <begin position="563"/>
        <end position="595"/>
    </location>
</feature>
<dbReference type="InterPro" id="IPR002110">
    <property type="entry name" value="Ankyrin_rpt"/>
</dbReference>
<evidence type="ECO:0000256" key="1">
    <source>
        <dbReference type="ARBA" id="ARBA00022737"/>
    </source>
</evidence>
<evidence type="ECO:0000313" key="4">
    <source>
        <dbReference type="EMBL" id="KAF4121688.1"/>
    </source>
</evidence>
<dbReference type="Proteomes" id="UP000749293">
    <property type="component" value="Unassembled WGS sequence"/>
</dbReference>
<reference evidence="4" key="1">
    <citation type="submission" date="2020-03" db="EMBL/GenBank/DDBJ databases">
        <title>Site-based positive gene gene selection in Geosmithia morbida across the United States reveals a broad range of putative effectors and factors for local host and environmental adapation.</title>
        <authorList>
            <person name="Onufrak A."/>
            <person name="Murdoch R.W."/>
            <person name="Gazis R."/>
            <person name="Huff M."/>
            <person name="Staton M."/>
            <person name="Klingeman W."/>
            <person name="Hadziabdic D."/>
        </authorList>
    </citation>
    <scope>NUCLEOTIDE SEQUENCE</scope>
    <source>
        <strain evidence="4">1262</strain>
    </source>
</reference>
<dbReference type="PROSITE" id="PS50297">
    <property type="entry name" value="ANK_REP_REGION"/>
    <property type="match status" value="1"/>
</dbReference>
<name>A0A9P4YRB8_9HYPO</name>